<keyword evidence="4" id="KW-1133">Transmembrane helix</keyword>
<evidence type="ECO:0000256" key="9">
    <source>
        <dbReference type="RuleBase" id="RU000688"/>
    </source>
</evidence>
<evidence type="ECO:0000256" key="5">
    <source>
        <dbReference type="ARBA" id="ARBA00023040"/>
    </source>
</evidence>
<evidence type="ECO:0000256" key="7">
    <source>
        <dbReference type="ARBA" id="ARBA00023170"/>
    </source>
</evidence>
<evidence type="ECO:0000256" key="6">
    <source>
        <dbReference type="ARBA" id="ARBA00023136"/>
    </source>
</evidence>
<organism evidence="10 11">
    <name type="scientific">Paramuricea clavata</name>
    <name type="common">Red gorgonian</name>
    <name type="synonym">Violescent sea-whip</name>
    <dbReference type="NCBI Taxonomy" id="317549"/>
    <lineage>
        <taxon>Eukaryota</taxon>
        <taxon>Metazoa</taxon>
        <taxon>Cnidaria</taxon>
        <taxon>Anthozoa</taxon>
        <taxon>Octocorallia</taxon>
        <taxon>Malacalcyonacea</taxon>
        <taxon>Plexauridae</taxon>
        <taxon>Paramuricea</taxon>
    </lineage>
</organism>
<keyword evidence="3 9" id="KW-0812">Transmembrane</keyword>
<evidence type="ECO:0000313" key="10">
    <source>
        <dbReference type="EMBL" id="CAB4022871.1"/>
    </source>
</evidence>
<comment type="similarity">
    <text evidence="9">Belongs to the G-protein coupled receptor 1 family.</text>
</comment>
<evidence type="ECO:0000256" key="8">
    <source>
        <dbReference type="ARBA" id="ARBA00023224"/>
    </source>
</evidence>
<evidence type="ECO:0000313" key="11">
    <source>
        <dbReference type="Proteomes" id="UP001152795"/>
    </source>
</evidence>
<proteinExistence type="inferred from homology"/>
<keyword evidence="8 9" id="KW-0807">Transducer</keyword>
<protein>
    <submittedName>
        <fullName evidence="10">5-hydroxytryptamine receptor 1-like</fullName>
    </submittedName>
</protein>
<dbReference type="GO" id="GO:0005886">
    <property type="term" value="C:plasma membrane"/>
    <property type="evidence" value="ECO:0007669"/>
    <property type="project" value="UniProtKB-SubCell"/>
</dbReference>
<dbReference type="EMBL" id="CACRXK020012202">
    <property type="protein sequence ID" value="CAB4022871.1"/>
    <property type="molecule type" value="Genomic_DNA"/>
</dbReference>
<dbReference type="SUPFAM" id="SSF81321">
    <property type="entry name" value="Family A G protein-coupled receptor-like"/>
    <property type="match status" value="1"/>
</dbReference>
<dbReference type="PRINTS" id="PR00237">
    <property type="entry name" value="GPCRRHODOPSN"/>
</dbReference>
<comment type="subcellular location">
    <subcellularLocation>
        <location evidence="1">Cell membrane</location>
        <topology evidence="1">Multi-pass membrane protein</topology>
    </subcellularLocation>
</comment>
<dbReference type="InterPro" id="IPR017452">
    <property type="entry name" value="GPCR_Rhodpsn_7TM"/>
</dbReference>
<name>A0A6S7K4N6_PARCT</name>
<keyword evidence="11" id="KW-1185">Reference proteome</keyword>
<evidence type="ECO:0000256" key="4">
    <source>
        <dbReference type="ARBA" id="ARBA00022989"/>
    </source>
</evidence>
<evidence type="ECO:0000256" key="3">
    <source>
        <dbReference type="ARBA" id="ARBA00022692"/>
    </source>
</evidence>
<reference evidence="10" key="1">
    <citation type="submission" date="2020-04" db="EMBL/GenBank/DDBJ databases">
        <authorList>
            <person name="Alioto T."/>
            <person name="Alioto T."/>
            <person name="Gomez Garrido J."/>
        </authorList>
    </citation>
    <scope>NUCLEOTIDE SEQUENCE</scope>
    <source>
        <strain evidence="10">A484AB</strain>
    </source>
</reference>
<keyword evidence="2" id="KW-1003">Cell membrane</keyword>
<sequence>MDSNLTNHTNATVSSEPEDIVRLKSIILHFQIAFLFFTIFAALVGNLLVLGATYLDRRLHNANKYFVASLAVSDVLVAMFSVTMRLHLYLNVNKPLTLAFCRFWVWVDVFTEAASITTLTIICIDRYYKVSRPFRYIAEIVFPVRNATRTAQGYINADRRTQTDEVYSRLLSSC</sequence>
<evidence type="ECO:0000256" key="1">
    <source>
        <dbReference type="ARBA" id="ARBA00004651"/>
    </source>
</evidence>
<keyword evidence="6" id="KW-0472">Membrane</keyword>
<dbReference type="OrthoDB" id="5859976at2759"/>
<dbReference type="PANTHER" id="PTHR24248">
    <property type="entry name" value="ADRENERGIC RECEPTOR-RELATED G-PROTEIN COUPLED RECEPTOR"/>
    <property type="match status" value="1"/>
</dbReference>
<keyword evidence="5 9" id="KW-0297">G-protein coupled receptor</keyword>
<dbReference type="PROSITE" id="PS50262">
    <property type="entry name" value="G_PROTEIN_RECEP_F1_2"/>
    <property type="match status" value="1"/>
</dbReference>
<evidence type="ECO:0000256" key="2">
    <source>
        <dbReference type="ARBA" id="ARBA00022475"/>
    </source>
</evidence>
<dbReference type="AlphaFoldDB" id="A0A6S7K4N6"/>
<dbReference type="PROSITE" id="PS00237">
    <property type="entry name" value="G_PROTEIN_RECEP_F1_1"/>
    <property type="match status" value="1"/>
</dbReference>
<dbReference type="Pfam" id="PF00001">
    <property type="entry name" value="7tm_1"/>
    <property type="match status" value="1"/>
</dbReference>
<dbReference type="GO" id="GO:0004930">
    <property type="term" value="F:G protein-coupled receptor activity"/>
    <property type="evidence" value="ECO:0007669"/>
    <property type="project" value="UniProtKB-KW"/>
</dbReference>
<keyword evidence="7 9" id="KW-0675">Receptor</keyword>
<dbReference type="InterPro" id="IPR000276">
    <property type="entry name" value="GPCR_Rhodpsn"/>
</dbReference>
<accession>A0A6S7K4N6</accession>
<dbReference type="Proteomes" id="UP001152795">
    <property type="component" value="Unassembled WGS sequence"/>
</dbReference>
<gene>
    <name evidence="10" type="ORF">PACLA_8A038534</name>
</gene>
<dbReference type="Gene3D" id="1.20.1070.10">
    <property type="entry name" value="Rhodopsin 7-helix transmembrane proteins"/>
    <property type="match status" value="1"/>
</dbReference>
<comment type="caution">
    <text evidence="10">The sequence shown here is derived from an EMBL/GenBank/DDBJ whole genome shotgun (WGS) entry which is preliminary data.</text>
</comment>